<sequence>MEVLTLPTNRSLNGFNEQGISTDKPFIIANTFQTTYHELKQEHLIPVFVKDNQPVISQADFIEMTNEIVSHIYEGEEIMIPNIRVSHPIKGRIPEAKNKPAHLLLEEEKTIYYERMAFVIEVPSISSVINGNRLNLTIGGIKAYNLDNLYSKKGSEEHFKIFIGFQNKVCTNLCISTDGYRGELRVRNTQELMDGILKLLTQYNAQRHIENLDSFQNFILPQREFAHLIGKARMYAFLPKKDKMHLPELQFGDTQLGMVVKDYYNDETFCQNEDGSIDLWRLYNLFTGSNKSSYIDIFLIGV</sequence>
<dbReference type="RefSeq" id="WP_378980607.1">
    <property type="nucleotide sequence ID" value="NZ_JBHSBW010000001.1"/>
</dbReference>
<evidence type="ECO:0000313" key="2">
    <source>
        <dbReference type="Proteomes" id="UP001595789"/>
    </source>
</evidence>
<protein>
    <submittedName>
        <fullName evidence="1">DUF3871 family protein</fullName>
    </submittedName>
</protein>
<name>A0ABV8P765_9SPHI</name>
<keyword evidence="2" id="KW-1185">Reference proteome</keyword>
<dbReference type="InterPro" id="IPR024353">
    <property type="entry name" value="DUF3871"/>
</dbReference>
<dbReference type="Pfam" id="PF12987">
    <property type="entry name" value="DUF3871"/>
    <property type="match status" value="1"/>
</dbReference>
<organism evidence="1 2">
    <name type="scientific">Pedobacter lithocola</name>
    <dbReference type="NCBI Taxonomy" id="1908239"/>
    <lineage>
        <taxon>Bacteria</taxon>
        <taxon>Pseudomonadati</taxon>
        <taxon>Bacteroidota</taxon>
        <taxon>Sphingobacteriia</taxon>
        <taxon>Sphingobacteriales</taxon>
        <taxon>Sphingobacteriaceae</taxon>
        <taxon>Pedobacter</taxon>
    </lineage>
</organism>
<accession>A0ABV8P765</accession>
<gene>
    <name evidence="1" type="ORF">ACFOWA_00065</name>
</gene>
<dbReference type="Proteomes" id="UP001595789">
    <property type="component" value="Unassembled WGS sequence"/>
</dbReference>
<comment type="caution">
    <text evidence="1">The sequence shown here is derived from an EMBL/GenBank/DDBJ whole genome shotgun (WGS) entry which is preliminary data.</text>
</comment>
<proteinExistence type="predicted"/>
<reference evidence="2" key="1">
    <citation type="journal article" date="2019" name="Int. J. Syst. Evol. Microbiol.">
        <title>The Global Catalogue of Microorganisms (GCM) 10K type strain sequencing project: providing services to taxonomists for standard genome sequencing and annotation.</title>
        <authorList>
            <consortium name="The Broad Institute Genomics Platform"/>
            <consortium name="The Broad Institute Genome Sequencing Center for Infectious Disease"/>
            <person name="Wu L."/>
            <person name="Ma J."/>
        </authorList>
    </citation>
    <scope>NUCLEOTIDE SEQUENCE [LARGE SCALE GENOMIC DNA]</scope>
    <source>
        <strain evidence="2">CCM 8691</strain>
    </source>
</reference>
<dbReference type="EMBL" id="JBHSBW010000001">
    <property type="protein sequence ID" value="MFC4209551.1"/>
    <property type="molecule type" value="Genomic_DNA"/>
</dbReference>
<evidence type="ECO:0000313" key="1">
    <source>
        <dbReference type="EMBL" id="MFC4209551.1"/>
    </source>
</evidence>